<protein>
    <submittedName>
        <fullName evidence="1">Uncharacterized protein</fullName>
    </submittedName>
</protein>
<sequence length="55" mass="6080">MSVTLDGEPVSMYSDPELALTTGWLKVGKYLYYGSLTETYISRIGLIKSSAESQE</sequence>
<reference evidence="1" key="1">
    <citation type="submission" date="2014-09" db="EMBL/GenBank/DDBJ databases">
        <authorList>
            <person name="Magalhaes I.L.F."/>
            <person name="Oliveira U."/>
            <person name="Santos F.R."/>
            <person name="Vidigal T.H.D.A."/>
            <person name="Brescovit A.D."/>
            <person name="Santos A.J."/>
        </authorList>
    </citation>
    <scope>NUCLEOTIDE SEQUENCE</scope>
    <source>
        <tissue evidence="1">Shoot tissue taken approximately 20 cm above the soil surface</tissue>
    </source>
</reference>
<name>A0A0A9BAY8_ARUDO</name>
<evidence type="ECO:0000313" key="1">
    <source>
        <dbReference type="EMBL" id="JAD60496.1"/>
    </source>
</evidence>
<proteinExistence type="predicted"/>
<dbReference type="EMBL" id="GBRH01237399">
    <property type="protein sequence ID" value="JAD60496.1"/>
    <property type="molecule type" value="Transcribed_RNA"/>
</dbReference>
<accession>A0A0A9BAY8</accession>
<organism evidence="1">
    <name type="scientific">Arundo donax</name>
    <name type="common">Giant reed</name>
    <name type="synonym">Donax arundinaceus</name>
    <dbReference type="NCBI Taxonomy" id="35708"/>
    <lineage>
        <taxon>Eukaryota</taxon>
        <taxon>Viridiplantae</taxon>
        <taxon>Streptophyta</taxon>
        <taxon>Embryophyta</taxon>
        <taxon>Tracheophyta</taxon>
        <taxon>Spermatophyta</taxon>
        <taxon>Magnoliopsida</taxon>
        <taxon>Liliopsida</taxon>
        <taxon>Poales</taxon>
        <taxon>Poaceae</taxon>
        <taxon>PACMAD clade</taxon>
        <taxon>Arundinoideae</taxon>
        <taxon>Arundineae</taxon>
        <taxon>Arundo</taxon>
    </lineage>
</organism>
<dbReference type="AlphaFoldDB" id="A0A0A9BAY8"/>
<reference evidence="1" key="2">
    <citation type="journal article" date="2015" name="Data Brief">
        <title>Shoot transcriptome of the giant reed, Arundo donax.</title>
        <authorList>
            <person name="Barrero R.A."/>
            <person name="Guerrero F.D."/>
            <person name="Moolhuijzen P."/>
            <person name="Goolsby J.A."/>
            <person name="Tidwell J."/>
            <person name="Bellgard S.E."/>
            <person name="Bellgard M.I."/>
        </authorList>
    </citation>
    <scope>NUCLEOTIDE SEQUENCE</scope>
    <source>
        <tissue evidence="1">Shoot tissue taken approximately 20 cm above the soil surface</tissue>
    </source>
</reference>